<dbReference type="AlphaFoldDB" id="A0A5M8PWD8"/>
<dbReference type="PANTHER" id="PTHR46187">
    <property type="entry name" value="ALKALINE CERAMIDASE 3"/>
    <property type="match status" value="1"/>
</dbReference>
<evidence type="ECO:0000313" key="11">
    <source>
        <dbReference type="Proteomes" id="UP000324767"/>
    </source>
</evidence>
<evidence type="ECO:0000256" key="1">
    <source>
        <dbReference type="ARBA" id="ARBA00004141"/>
    </source>
</evidence>
<dbReference type="InterPro" id="IPR008901">
    <property type="entry name" value="ACER"/>
</dbReference>
<dbReference type="Proteomes" id="UP000324767">
    <property type="component" value="Unassembled WGS sequence"/>
</dbReference>
<feature type="transmembrane region" description="Helical" evidence="9">
    <location>
        <begin position="97"/>
        <end position="115"/>
    </location>
</feature>
<feature type="transmembrane region" description="Helical" evidence="9">
    <location>
        <begin position="69"/>
        <end position="91"/>
    </location>
</feature>
<comment type="similarity">
    <text evidence="2">Belongs to the alkaline ceramidase family.</text>
</comment>
<feature type="binding site" evidence="8">
    <location>
        <position position="228"/>
    </location>
    <ligand>
        <name>Zn(2+)</name>
        <dbReference type="ChEBI" id="CHEBI:29105"/>
        <note>catalytic</note>
    </ligand>
</feature>
<keyword evidence="3 9" id="KW-0812">Transmembrane</keyword>
<protein>
    <recommendedName>
        <fullName evidence="12">Alkaline phytoceramidase</fullName>
    </recommendedName>
</protein>
<evidence type="ECO:0000256" key="4">
    <source>
        <dbReference type="ARBA" id="ARBA00022801"/>
    </source>
</evidence>
<dbReference type="OrthoDB" id="187171at2759"/>
<proteinExistence type="inferred from homology"/>
<evidence type="ECO:0000256" key="2">
    <source>
        <dbReference type="ARBA" id="ARBA00009780"/>
    </source>
</evidence>
<evidence type="ECO:0008006" key="12">
    <source>
        <dbReference type="Google" id="ProtNLM"/>
    </source>
</evidence>
<evidence type="ECO:0000256" key="5">
    <source>
        <dbReference type="ARBA" id="ARBA00022989"/>
    </source>
</evidence>
<dbReference type="GO" id="GO:0046872">
    <property type="term" value="F:metal ion binding"/>
    <property type="evidence" value="ECO:0007669"/>
    <property type="project" value="UniProtKB-KW"/>
</dbReference>
<gene>
    <name evidence="10" type="ORF">FRX48_02092</name>
</gene>
<dbReference type="GO" id="GO:0016811">
    <property type="term" value="F:hydrolase activity, acting on carbon-nitrogen (but not peptide) bonds, in linear amides"/>
    <property type="evidence" value="ECO:0007669"/>
    <property type="project" value="InterPro"/>
</dbReference>
<evidence type="ECO:0000256" key="6">
    <source>
        <dbReference type="ARBA" id="ARBA00023136"/>
    </source>
</evidence>
<evidence type="ECO:0000256" key="8">
    <source>
        <dbReference type="PIRSR" id="PIRSR608901-2"/>
    </source>
</evidence>
<reference evidence="10 11" key="1">
    <citation type="submission" date="2019-09" db="EMBL/GenBank/DDBJ databases">
        <title>The hologenome of the rock-dwelling lichen Lasallia pustulata.</title>
        <authorList>
            <person name="Greshake Tzovaras B."/>
            <person name="Segers F."/>
            <person name="Bicker A."/>
            <person name="Dal Grande F."/>
            <person name="Otte J."/>
            <person name="Hankeln T."/>
            <person name="Schmitt I."/>
            <person name="Ebersberger I."/>
        </authorList>
    </citation>
    <scope>NUCLEOTIDE SEQUENCE [LARGE SCALE GENOMIC DNA]</scope>
    <source>
        <strain evidence="10">A1-1</strain>
    </source>
</reference>
<feature type="binding site" evidence="8">
    <location>
        <position position="232"/>
    </location>
    <ligand>
        <name>Zn(2+)</name>
        <dbReference type="ChEBI" id="CHEBI:29105"/>
        <note>catalytic</note>
    </ligand>
</feature>
<comment type="cofactor">
    <cofactor evidence="8">
        <name>Zn(2+)</name>
        <dbReference type="ChEBI" id="CHEBI:29105"/>
    </cofactor>
</comment>
<dbReference type="GO" id="GO:0046513">
    <property type="term" value="P:ceramide biosynthetic process"/>
    <property type="evidence" value="ECO:0007669"/>
    <property type="project" value="TreeGrafter"/>
</dbReference>
<dbReference type="PANTHER" id="PTHR46187:SF1">
    <property type="entry name" value="ALKALINE PHYTOCERAMIDASE"/>
    <property type="match status" value="1"/>
</dbReference>
<dbReference type="Pfam" id="PF05875">
    <property type="entry name" value="Ceramidase"/>
    <property type="match status" value="1"/>
</dbReference>
<feature type="binding site" evidence="8">
    <location>
        <position position="88"/>
    </location>
    <ligand>
        <name>Zn(2+)</name>
        <dbReference type="ChEBI" id="CHEBI:29105"/>
        <note>catalytic</note>
    </ligand>
</feature>
<keyword evidence="7" id="KW-0106">Calcium</keyword>
<feature type="transmembrane region" description="Helical" evidence="9">
    <location>
        <begin position="122"/>
        <end position="141"/>
    </location>
</feature>
<feature type="binding site" evidence="7">
    <location>
        <position position="39"/>
    </location>
    <ligand>
        <name>Ca(2+)</name>
        <dbReference type="ChEBI" id="CHEBI:29108"/>
    </ligand>
</feature>
<organism evidence="10 11">
    <name type="scientific">Lasallia pustulata</name>
    <dbReference type="NCBI Taxonomy" id="136370"/>
    <lineage>
        <taxon>Eukaryota</taxon>
        <taxon>Fungi</taxon>
        <taxon>Dikarya</taxon>
        <taxon>Ascomycota</taxon>
        <taxon>Pezizomycotina</taxon>
        <taxon>Lecanoromycetes</taxon>
        <taxon>OSLEUM clade</taxon>
        <taxon>Umbilicariomycetidae</taxon>
        <taxon>Umbilicariales</taxon>
        <taxon>Umbilicariaceae</taxon>
        <taxon>Lasallia</taxon>
    </lineage>
</organism>
<evidence type="ECO:0000256" key="9">
    <source>
        <dbReference type="SAM" id="Phobius"/>
    </source>
</evidence>
<feature type="transmembrane region" description="Helical" evidence="9">
    <location>
        <begin position="185"/>
        <end position="202"/>
    </location>
</feature>
<evidence type="ECO:0000313" key="10">
    <source>
        <dbReference type="EMBL" id="KAA6413731.1"/>
    </source>
</evidence>
<feature type="transmembrane region" description="Helical" evidence="9">
    <location>
        <begin position="36"/>
        <end position="57"/>
    </location>
</feature>
<feature type="binding site" evidence="7">
    <location>
        <position position="28"/>
    </location>
    <ligand>
        <name>Ca(2+)</name>
        <dbReference type="ChEBI" id="CHEBI:29108"/>
    </ligand>
</feature>
<keyword evidence="8" id="KW-0862">Zinc</keyword>
<keyword evidence="5 9" id="KW-1133">Transmembrane helix</keyword>
<sequence length="287" mass="32049">MVPLSLPYSDEPARYVWGPPSGNFNFCEEDSLVTPYIVEFINTLSNVTYIVFACHGIRRTCRDISLSKATCLPYLGLFAVGVGSGLFHASLQRSHQLSDSLSMLLATVFVFHRVLTFNKPSVYRRNVTLLISICLLSFSMYHMKYNDMTSHSIVFGIMIFVVGVKTMALVEGIRDKTVQGNVRRLARVGAVTFVSGFALWLIDNVACDTLRSIRRAIGMPWGFLFELHGWWHILTGVGAYVFIVLAEFLTSTHDHNTPSEVYAWPVSAFLGADVEHLGGVAKRNREG</sequence>
<evidence type="ECO:0000256" key="3">
    <source>
        <dbReference type="ARBA" id="ARBA00022692"/>
    </source>
</evidence>
<name>A0A5M8PWD8_9LECA</name>
<dbReference type="EMBL" id="VXIT01000003">
    <property type="protein sequence ID" value="KAA6413731.1"/>
    <property type="molecule type" value="Genomic_DNA"/>
</dbReference>
<evidence type="ECO:0000256" key="7">
    <source>
        <dbReference type="PIRSR" id="PIRSR608901-1"/>
    </source>
</evidence>
<comment type="caution">
    <text evidence="10">The sequence shown here is derived from an EMBL/GenBank/DDBJ whole genome shotgun (WGS) entry which is preliminary data.</text>
</comment>
<keyword evidence="4" id="KW-0378">Hydrolase</keyword>
<feature type="transmembrane region" description="Helical" evidence="9">
    <location>
        <begin position="229"/>
        <end position="249"/>
    </location>
</feature>
<keyword evidence="6 9" id="KW-0472">Membrane</keyword>
<feature type="transmembrane region" description="Helical" evidence="9">
    <location>
        <begin position="153"/>
        <end position="173"/>
    </location>
</feature>
<dbReference type="GO" id="GO:0005789">
    <property type="term" value="C:endoplasmic reticulum membrane"/>
    <property type="evidence" value="ECO:0007669"/>
    <property type="project" value="TreeGrafter"/>
</dbReference>
<dbReference type="GO" id="GO:0046514">
    <property type="term" value="P:ceramide catabolic process"/>
    <property type="evidence" value="ECO:0007669"/>
    <property type="project" value="TreeGrafter"/>
</dbReference>
<accession>A0A5M8PWD8</accession>
<keyword evidence="7" id="KW-0479">Metal-binding</keyword>
<comment type="subcellular location">
    <subcellularLocation>
        <location evidence="1">Membrane</location>
        <topology evidence="1">Multi-pass membrane protein</topology>
    </subcellularLocation>
</comment>